<dbReference type="EMBL" id="CATOUU010001179">
    <property type="protein sequence ID" value="CAI9977704.1"/>
    <property type="molecule type" value="Genomic_DNA"/>
</dbReference>
<keyword evidence="2" id="KW-0472">Membrane</keyword>
<dbReference type="EMBL" id="CAXDID020000108">
    <property type="protein sequence ID" value="CAL6029011.1"/>
    <property type="molecule type" value="Genomic_DNA"/>
</dbReference>
<feature type="compositionally biased region" description="Low complexity" evidence="1">
    <location>
        <begin position="117"/>
        <end position="127"/>
    </location>
</feature>
<keyword evidence="2" id="KW-0812">Transmembrane</keyword>
<gene>
    <name evidence="4" type="ORF">HINF_LOCUS32087</name>
    <name evidence="3" type="ORF">HINF_LOCUS65349</name>
</gene>
<dbReference type="AlphaFoldDB" id="A0AA86RTL7"/>
<keyword evidence="2" id="KW-1133">Transmembrane helix</keyword>
<feature type="region of interest" description="Disordered" evidence="1">
    <location>
        <begin position="98"/>
        <end position="136"/>
    </location>
</feature>
<reference evidence="4 5" key="2">
    <citation type="submission" date="2024-07" db="EMBL/GenBank/DDBJ databases">
        <authorList>
            <person name="Akdeniz Z."/>
        </authorList>
    </citation>
    <scope>NUCLEOTIDE SEQUENCE [LARGE SCALE GENOMIC DNA]</scope>
</reference>
<comment type="caution">
    <text evidence="3">The sequence shown here is derived from an EMBL/GenBank/DDBJ whole genome shotgun (WGS) entry which is preliminary data.</text>
</comment>
<keyword evidence="5" id="KW-1185">Reference proteome</keyword>
<reference evidence="3" key="1">
    <citation type="submission" date="2023-06" db="EMBL/GenBank/DDBJ databases">
        <authorList>
            <person name="Kurt Z."/>
        </authorList>
    </citation>
    <scope>NUCLEOTIDE SEQUENCE</scope>
</reference>
<dbReference type="Proteomes" id="UP001642409">
    <property type="component" value="Unassembled WGS sequence"/>
</dbReference>
<evidence type="ECO:0000313" key="5">
    <source>
        <dbReference type="Proteomes" id="UP001642409"/>
    </source>
</evidence>
<evidence type="ECO:0000313" key="4">
    <source>
        <dbReference type="EMBL" id="CAL6029011.1"/>
    </source>
</evidence>
<sequence>MFIDKLKCNQNRDITMIILVVGLNIFVISVRLYIGNYITITNRKLIKCCYLVEINIYQQTLYIICKQIFVDLQMKQAALSPLNLHSRIKPHLNQAMTSSGTGIPSSEKTTSLQMSQTTSRSASATSSRRSRKLSRDESVVPLMEGAVRITSLYFSPTDTCVLFTLVWGIRQTQNII</sequence>
<evidence type="ECO:0000313" key="3">
    <source>
        <dbReference type="EMBL" id="CAI9977704.1"/>
    </source>
</evidence>
<protein>
    <submittedName>
        <fullName evidence="4">Hypothetical_protein</fullName>
    </submittedName>
</protein>
<evidence type="ECO:0000256" key="1">
    <source>
        <dbReference type="SAM" id="MobiDB-lite"/>
    </source>
</evidence>
<organism evidence="3">
    <name type="scientific">Hexamita inflata</name>
    <dbReference type="NCBI Taxonomy" id="28002"/>
    <lineage>
        <taxon>Eukaryota</taxon>
        <taxon>Metamonada</taxon>
        <taxon>Diplomonadida</taxon>
        <taxon>Hexamitidae</taxon>
        <taxon>Hexamitinae</taxon>
        <taxon>Hexamita</taxon>
    </lineage>
</organism>
<accession>A0AA86RTL7</accession>
<feature type="transmembrane region" description="Helical" evidence="2">
    <location>
        <begin position="14"/>
        <end position="34"/>
    </location>
</feature>
<name>A0AA86RTL7_9EUKA</name>
<proteinExistence type="predicted"/>
<evidence type="ECO:0000256" key="2">
    <source>
        <dbReference type="SAM" id="Phobius"/>
    </source>
</evidence>
<feature type="compositionally biased region" description="Polar residues" evidence="1">
    <location>
        <begin position="98"/>
        <end position="116"/>
    </location>
</feature>